<evidence type="ECO:0008006" key="3">
    <source>
        <dbReference type="Google" id="ProtNLM"/>
    </source>
</evidence>
<protein>
    <recommendedName>
        <fullName evidence="3">Transposase</fullName>
    </recommendedName>
</protein>
<sequence>MKFHNDLSLTDDLERKLLQQALLEQNQLRPFLALKNLFLRLFGKTNKA</sequence>
<comment type="caution">
    <text evidence="1">The sequence shown here is derived from an EMBL/GenBank/DDBJ whole genome shotgun (WGS) entry which is preliminary data.</text>
</comment>
<reference evidence="1" key="1">
    <citation type="submission" date="2021-11" db="EMBL/GenBank/DDBJ databases">
        <title>Draft genome sequence of Alcaligenes endophyticus type strain CCUG 75668T.</title>
        <authorList>
            <person name="Salva-Serra F."/>
            <person name="Duran R.E."/>
            <person name="Seeger M."/>
            <person name="Moore E.R.B."/>
            <person name="Jaen-Luchoro D."/>
        </authorList>
    </citation>
    <scope>NUCLEOTIDE SEQUENCE</scope>
    <source>
        <strain evidence="1">CCUG 75668</strain>
    </source>
</reference>
<evidence type="ECO:0000313" key="1">
    <source>
        <dbReference type="EMBL" id="MDN4120863.1"/>
    </source>
</evidence>
<keyword evidence="2" id="KW-1185">Reference proteome</keyword>
<dbReference type="EMBL" id="JAJHNU010000001">
    <property type="protein sequence ID" value="MDN4120863.1"/>
    <property type="molecule type" value="Genomic_DNA"/>
</dbReference>
<name>A0ABT8EHV0_9BURK</name>
<organism evidence="1 2">
    <name type="scientific">Alcaligenes endophyticus</name>
    <dbReference type="NCBI Taxonomy" id="1929088"/>
    <lineage>
        <taxon>Bacteria</taxon>
        <taxon>Pseudomonadati</taxon>
        <taxon>Pseudomonadota</taxon>
        <taxon>Betaproteobacteria</taxon>
        <taxon>Burkholderiales</taxon>
        <taxon>Alcaligenaceae</taxon>
        <taxon>Alcaligenes</taxon>
    </lineage>
</organism>
<accession>A0ABT8EHV0</accession>
<dbReference type="RefSeq" id="WP_266124570.1">
    <property type="nucleotide sequence ID" value="NZ_JAJHNU010000001.1"/>
</dbReference>
<evidence type="ECO:0000313" key="2">
    <source>
        <dbReference type="Proteomes" id="UP001168613"/>
    </source>
</evidence>
<gene>
    <name evidence="1" type="ORF">LMS43_06155</name>
</gene>
<dbReference type="Proteomes" id="UP001168613">
    <property type="component" value="Unassembled WGS sequence"/>
</dbReference>
<proteinExistence type="predicted"/>